<keyword evidence="3" id="KW-1185">Reference proteome</keyword>
<dbReference type="GO" id="GO:0004497">
    <property type="term" value="F:monooxygenase activity"/>
    <property type="evidence" value="ECO:0007669"/>
    <property type="project" value="UniProtKB-KW"/>
</dbReference>
<dbReference type="Proteomes" id="UP001267710">
    <property type="component" value="Unassembled WGS sequence"/>
</dbReference>
<dbReference type="PANTHER" id="PTHR34474">
    <property type="entry name" value="SIGNAL TRANSDUCTION PROTEIN TRAP"/>
    <property type="match status" value="1"/>
</dbReference>
<dbReference type="Gene3D" id="3.30.70.100">
    <property type="match status" value="1"/>
</dbReference>
<reference evidence="2 3" key="1">
    <citation type="submission" date="2023-08" db="EMBL/GenBank/DDBJ databases">
        <title>Functional and genomic diversity of the sorghum phyllosphere microbiome.</title>
        <authorList>
            <person name="Shade A."/>
        </authorList>
    </citation>
    <scope>NUCLEOTIDE SEQUENCE [LARGE SCALE GENOMIC DNA]</scope>
    <source>
        <strain evidence="2 3">SORGH_AS_0335</strain>
    </source>
</reference>
<dbReference type="InterPro" id="IPR050404">
    <property type="entry name" value="Heme-degrading_MO"/>
</dbReference>
<comment type="caution">
    <text evidence="2">The sequence shown here is derived from an EMBL/GenBank/DDBJ whole genome shotgun (WGS) entry which is preliminary data.</text>
</comment>
<dbReference type="InterPro" id="IPR007138">
    <property type="entry name" value="ABM_dom"/>
</dbReference>
<keyword evidence="2" id="KW-0503">Monooxygenase</keyword>
<evidence type="ECO:0000313" key="3">
    <source>
        <dbReference type="Proteomes" id="UP001267710"/>
    </source>
</evidence>
<dbReference type="RefSeq" id="WP_309829272.1">
    <property type="nucleotide sequence ID" value="NZ_JAVIZX010000001.1"/>
</dbReference>
<gene>
    <name evidence="2" type="ORF">QE399_002667</name>
</gene>
<organism evidence="2 3">
    <name type="scientific">Paracidovorax wautersii</name>
    <dbReference type="NCBI Taxonomy" id="1177982"/>
    <lineage>
        <taxon>Bacteria</taxon>
        <taxon>Pseudomonadati</taxon>
        <taxon>Pseudomonadota</taxon>
        <taxon>Betaproteobacteria</taxon>
        <taxon>Burkholderiales</taxon>
        <taxon>Comamonadaceae</taxon>
        <taxon>Paracidovorax</taxon>
    </lineage>
</organism>
<dbReference type="PROSITE" id="PS51725">
    <property type="entry name" value="ABM"/>
    <property type="match status" value="1"/>
</dbReference>
<dbReference type="EMBL" id="JAVIZX010000001">
    <property type="protein sequence ID" value="MDR6214978.1"/>
    <property type="molecule type" value="Genomic_DNA"/>
</dbReference>
<evidence type="ECO:0000259" key="1">
    <source>
        <dbReference type="PROSITE" id="PS51725"/>
    </source>
</evidence>
<evidence type="ECO:0000313" key="2">
    <source>
        <dbReference type="EMBL" id="MDR6214978.1"/>
    </source>
</evidence>
<dbReference type="InterPro" id="IPR011008">
    <property type="entry name" value="Dimeric_a/b-barrel"/>
</dbReference>
<dbReference type="PANTHER" id="PTHR34474:SF2">
    <property type="entry name" value="SIGNAL TRANSDUCTION PROTEIN TRAP"/>
    <property type="match status" value="1"/>
</dbReference>
<proteinExistence type="predicted"/>
<name>A0ABU1IEV6_9BURK</name>
<dbReference type="SUPFAM" id="SSF54909">
    <property type="entry name" value="Dimeric alpha+beta barrel"/>
    <property type="match status" value="1"/>
</dbReference>
<sequence length="100" mass="11306">MFIAMNRFRIAPGREAEFIEIWRQRDSHLAQVPGFRSFALLQGATTADHTLFASHTVWESRAAFEDWTRSDAFRAAHAGAGAQRDIYLGPPQLELFDAVL</sequence>
<accession>A0ABU1IEV6</accession>
<feature type="domain" description="ABM" evidence="1">
    <location>
        <begin position="2"/>
        <end position="95"/>
    </location>
</feature>
<keyword evidence="2" id="KW-0560">Oxidoreductase</keyword>
<protein>
    <submittedName>
        <fullName evidence="2">Heme-degrading monooxygenase HmoA</fullName>
    </submittedName>
</protein>
<dbReference type="Pfam" id="PF03992">
    <property type="entry name" value="ABM"/>
    <property type="match status" value="1"/>
</dbReference>